<sequence>MYLGQTATMTSPLKTTYQETIVPKLMEQFKYENIHQVPKVVKVTINRGLGEASQNAKALESSVNELAIITGQKPVVTRAKKAIAGFKIRQGMPVGVMVTLRSDRMYAFMERLIHLALPRIRDFRGISPKSFDGRGNYSLGVKEQLIFPEIDYDRIDQIRGLDISIVTTAQTDEEGRALLKEMGMPFREN</sequence>
<dbReference type="InterPro" id="IPR002132">
    <property type="entry name" value="Ribosomal_uL5"/>
</dbReference>
<dbReference type="InterPro" id="IPR020929">
    <property type="entry name" value="Ribosomal_uL5_CS"/>
</dbReference>
<reference evidence="8 9" key="1">
    <citation type="journal article" date="2019" name="J Genomics">
        <title>The Draft Genome of a Hydrogen-producing Cyanobacterium, Arthrospira platensis NIES-46.</title>
        <authorList>
            <person name="Suzuki S."/>
            <person name="Yamaguchi H."/>
            <person name="Kawachi M."/>
        </authorList>
    </citation>
    <scope>NUCLEOTIDE SEQUENCE [LARGE SCALE GENOMIC DNA]</scope>
    <source>
        <strain evidence="8 9">NIES-46</strain>
    </source>
</reference>
<evidence type="ECO:0000256" key="4">
    <source>
        <dbReference type="HAMAP-Rule" id="MF_01333"/>
    </source>
</evidence>
<dbReference type="Pfam" id="PF00673">
    <property type="entry name" value="Ribosomal_L5_C"/>
    <property type="match status" value="1"/>
</dbReference>
<keyword evidence="9" id="KW-1185">Reference proteome</keyword>
<evidence type="ECO:0000259" key="6">
    <source>
        <dbReference type="Pfam" id="PF00281"/>
    </source>
</evidence>
<comment type="function">
    <text evidence="4">This is 1 of the proteins that bind and probably mediate the attachment of the 5S RNA into the large ribosomal subunit, where it forms part of the central protuberance. In the 70S ribosome it contacts protein S13 of the 30S subunit (bridge B1b), connecting the 2 subunits; this bridge is implicated in subunit movement. Contacts the P site tRNA; the 5S rRNA and some of its associated proteins might help stabilize positioning of ribosome-bound tRNAs.</text>
</comment>
<keyword evidence="4" id="KW-0699">rRNA-binding</keyword>
<dbReference type="EMBL" id="BIMW01000032">
    <property type="protein sequence ID" value="GCE92628.1"/>
    <property type="molecule type" value="Genomic_DNA"/>
</dbReference>
<evidence type="ECO:0000313" key="9">
    <source>
        <dbReference type="Proteomes" id="UP000326169"/>
    </source>
</evidence>
<keyword evidence="2 4" id="KW-0689">Ribosomal protein</keyword>
<dbReference type="PROSITE" id="PS00358">
    <property type="entry name" value="RIBOSOMAL_L5"/>
    <property type="match status" value="1"/>
</dbReference>
<keyword evidence="3 4" id="KW-0687">Ribonucleoprotein</keyword>
<dbReference type="GO" id="GO:0005840">
    <property type="term" value="C:ribosome"/>
    <property type="evidence" value="ECO:0007669"/>
    <property type="project" value="UniProtKB-KW"/>
</dbReference>
<dbReference type="Proteomes" id="UP000326169">
    <property type="component" value="Unassembled WGS sequence"/>
</dbReference>
<organism evidence="8 9">
    <name type="scientific">Limnospira platensis NIES-46</name>
    <dbReference type="NCBI Taxonomy" id="1236695"/>
    <lineage>
        <taxon>Bacteria</taxon>
        <taxon>Bacillati</taxon>
        <taxon>Cyanobacteriota</taxon>
        <taxon>Cyanophyceae</taxon>
        <taxon>Oscillatoriophycideae</taxon>
        <taxon>Oscillatoriales</taxon>
        <taxon>Sirenicapillariaceae</taxon>
        <taxon>Limnospira</taxon>
    </lineage>
</organism>
<feature type="domain" description="Large ribosomal subunit protein uL5 N-terminal" evidence="6">
    <location>
        <begin position="33"/>
        <end position="89"/>
    </location>
</feature>
<dbReference type="Gene3D" id="3.30.1440.10">
    <property type="match status" value="1"/>
</dbReference>
<evidence type="ECO:0000313" key="8">
    <source>
        <dbReference type="EMBL" id="GCE92628.1"/>
    </source>
</evidence>
<proteinExistence type="inferred from homology"/>
<gene>
    <name evidence="4 8" type="primary">rplE</name>
    <name evidence="4" type="synonym">rpl5</name>
    <name evidence="8" type="ORF">NIES46_06680</name>
</gene>
<comment type="similarity">
    <text evidence="1 4 5">Belongs to the universal ribosomal protein uL5 family.</text>
</comment>
<keyword evidence="4" id="KW-0820">tRNA-binding</keyword>
<dbReference type="NCBIfam" id="NF000585">
    <property type="entry name" value="PRK00010.1"/>
    <property type="match status" value="1"/>
</dbReference>
<dbReference type="PIRSF" id="PIRSF002161">
    <property type="entry name" value="Ribosomal_L5"/>
    <property type="match status" value="1"/>
</dbReference>
<dbReference type="SUPFAM" id="SSF55282">
    <property type="entry name" value="RL5-like"/>
    <property type="match status" value="1"/>
</dbReference>
<evidence type="ECO:0000256" key="2">
    <source>
        <dbReference type="ARBA" id="ARBA00022980"/>
    </source>
</evidence>
<keyword evidence="4" id="KW-0694">RNA-binding</keyword>
<feature type="domain" description="Large ribosomal subunit protein uL5 C-terminal" evidence="7">
    <location>
        <begin position="93"/>
        <end position="186"/>
    </location>
</feature>
<evidence type="ECO:0000256" key="1">
    <source>
        <dbReference type="ARBA" id="ARBA00008553"/>
    </source>
</evidence>
<accession>A0A5M3T3R9</accession>
<name>A0A5M3T3R9_LIMPL</name>
<dbReference type="InterPro" id="IPR022803">
    <property type="entry name" value="Ribosomal_uL5_dom_sf"/>
</dbReference>
<dbReference type="InterPro" id="IPR031310">
    <property type="entry name" value="Ribosomal_uL5_N"/>
</dbReference>
<dbReference type="InterPro" id="IPR031309">
    <property type="entry name" value="Ribosomal_uL5_C"/>
</dbReference>
<evidence type="ECO:0000256" key="5">
    <source>
        <dbReference type="RuleBase" id="RU003930"/>
    </source>
</evidence>
<evidence type="ECO:0000259" key="7">
    <source>
        <dbReference type="Pfam" id="PF00673"/>
    </source>
</evidence>
<comment type="caution">
    <text evidence="8">The sequence shown here is derived from an EMBL/GenBank/DDBJ whole genome shotgun (WGS) entry which is preliminary data.</text>
</comment>
<dbReference type="PANTHER" id="PTHR11994">
    <property type="entry name" value="60S RIBOSOMAL PROTEIN L11-RELATED"/>
    <property type="match status" value="1"/>
</dbReference>
<dbReference type="HAMAP" id="MF_01333_B">
    <property type="entry name" value="Ribosomal_uL5_B"/>
    <property type="match status" value="1"/>
</dbReference>
<protein>
    <recommendedName>
        <fullName evidence="4">Large ribosomal subunit protein uL5</fullName>
    </recommendedName>
</protein>
<dbReference type="Pfam" id="PF00281">
    <property type="entry name" value="Ribosomal_L5"/>
    <property type="match status" value="1"/>
</dbReference>
<comment type="subunit">
    <text evidence="4">Part of the 50S ribosomal subunit; part of the 5S rRNA/L5/L18/L25 subcomplex. Contacts the 5S rRNA and the P site tRNA. Forms a bridge to the 30S subunit in the 70S ribosome.</text>
</comment>
<dbReference type="InterPro" id="IPR020930">
    <property type="entry name" value="Ribosomal_uL5_bac-type"/>
</dbReference>
<evidence type="ECO:0000256" key="3">
    <source>
        <dbReference type="ARBA" id="ARBA00023274"/>
    </source>
</evidence>